<evidence type="ECO:0000256" key="1">
    <source>
        <dbReference type="SAM" id="MobiDB-lite"/>
    </source>
</evidence>
<gene>
    <name evidence="3" type="ORF">B0T14DRAFT_531315</name>
</gene>
<feature type="region of interest" description="Disordered" evidence="1">
    <location>
        <begin position="319"/>
        <end position="358"/>
    </location>
</feature>
<keyword evidence="2" id="KW-0812">Transmembrane</keyword>
<evidence type="ECO:0000313" key="3">
    <source>
        <dbReference type="EMBL" id="KAK0611950.1"/>
    </source>
</evidence>
<dbReference type="AlphaFoldDB" id="A0AA39WC68"/>
<feature type="region of interest" description="Disordered" evidence="1">
    <location>
        <begin position="1"/>
        <end position="46"/>
    </location>
</feature>
<reference evidence="3" key="1">
    <citation type="submission" date="2023-06" db="EMBL/GenBank/DDBJ databases">
        <title>Genome-scale phylogeny and comparative genomics of the fungal order Sordariales.</title>
        <authorList>
            <consortium name="Lawrence Berkeley National Laboratory"/>
            <person name="Hensen N."/>
            <person name="Bonometti L."/>
            <person name="Westerberg I."/>
            <person name="Brannstrom I.O."/>
            <person name="Guillou S."/>
            <person name="Cros-Aarteil S."/>
            <person name="Calhoun S."/>
            <person name="Haridas S."/>
            <person name="Kuo A."/>
            <person name="Mondo S."/>
            <person name="Pangilinan J."/>
            <person name="Riley R."/>
            <person name="Labutti K."/>
            <person name="Andreopoulos B."/>
            <person name="Lipzen A."/>
            <person name="Chen C."/>
            <person name="Yanf M."/>
            <person name="Daum C."/>
            <person name="Ng V."/>
            <person name="Clum A."/>
            <person name="Steindorff A."/>
            <person name="Ohm R."/>
            <person name="Martin F."/>
            <person name="Silar P."/>
            <person name="Natvig D."/>
            <person name="Lalanne C."/>
            <person name="Gautier V."/>
            <person name="Ament-Velasquez S.L."/>
            <person name="Kruys A."/>
            <person name="Hutchinson M.I."/>
            <person name="Powell A.J."/>
            <person name="Barry K."/>
            <person name="Miller A.N."/>
            <person name="Grigoriev I.V."/>
            <person name="Debuchy R."/>
            <person name="Gladieux P."/>
            <person name="Thoren M.H."/>
            <person name="Johannesson H."/>
        </authorList>
    </citation>
    <scope>NUCLEOTIDE SEQUENCE</scope>
    <source>
        <strain evidence="3">CBS 606.72</strain>
    </source>
</reference>
<feature type="transmembrane region" description="Helical" evidence="2">
    <location>
        <begin position="620"/>
        <end position="640"/>
    </location>
</feature>
<evidence type="ECO:0000313" key="4">
    <source>
        <dbReference type="Proteomes" id="UP001175000"/>
    </source>
</evidence>
<comment type="caution">
    <text evidence="3">The sequence shown here is derived from an EMBL/GenBank/DDBJ whole genome shotgun (WGS) entry which is preliminary data.</text>
</comment>
<feature type="transmembrane region" description="Helical" evidence="2">
    <location>
        <begin position="486"/>
        <end position="506"/>
    </location>
</feature>
<feature type="transmembrane region" description="Helical" evidence="2">
    <location>
        <begin position="548"/>
        <end position="567"/>
    </location>
</feature>
<sequence>MSPTSSTTASSGRCSASATGWSCGSSAPTDPASASSSTRCSTSPRRPPSFFAFSLRSLTISSSSWSPYLTSRPWPWLSGTSSACSTAASAWPTPLSTRPSQVKDLIFPPELEGAGIFEQLLGGSRDRGVAQGRASTDGKVALEAETRESSVKANYLDYQLTHGGVGASLNRTLVSLPTDGGVVGLVETVITPLLDRFVALIERAVMDLIVLFNDKDDITFGQALSRLTYNLLSGLLDLVEALINGILELAKMLLASLHDVMKMRINNGFLGWITGTNDLTAMDITAWIFAPFVHFAYVVINGKGMPKDTPLPDLQAALQGGASREPHTASARTTGKKAVGDEGGDEDEETPPVYTNKSHVSDAAKGWDLFAGIVEGVVRVVSTIDGLLGPIDDSTSVPGGSASGRSSTAAVGLNNSRTTILQLQAHLPPRDPRAQLYKFHSSNPLAHGLALAHQTGADALLAARKVSGGSGGTSTLRATPFSFATLIPWIGTIAKAIGVIVTFPAVHPPFDRGFDLAFKLSGWFCTFLDLVGGIIIKKFPGKSKYEEPVLSMILSFVAFWPSLAAAVRDFKDVKSEAEEWPAEDTPEVKKRMAALRLALVFVDGINAIASGFYAVAPNKLLGIAVVGTAASGVIMLEFTVARCWQLESKNFFVCV</sequence>
<feature type="compositionally biased region" description="Polar residues" evidence="1">
    <location>
        <begin position="1"/>
        <end position="24"/>
    </location>
</feature>
<protein>
    <submittedName>
        <fullName evidence="3">Uncharacterized protein</fullName>
    </submittedName>
</protein>
<name>A0AA39WC68_9PEZI</name>
<keyword evidence="4" id="KW-1185">Reference proteome</keyword>
<feature type="compositionally biased region" description="Low complexity" evidence="1">
    <location>
        <begin position="25"/>
        <end position="46"/>
    </location>
</feature>
<organism evidence="3 4">
    <name type="scientific">Immersiella caudata</name>
    <dbReference type="NCBI Taxonomy" id="314043"/>
    <lineage>
        <taxon>Eukaryota</taxon>
        <taxon>Fungi</taxon>
        <taxon>Dikarya</taxon>
        <taxon>Ascomycota</taxon>
        <taxon>Pezizomycotina</taxon>
        <taxon>Sordariomycetes</taxon>
        <taxon>Sordariomycetidae</taxon>
        <taxon>Sordariales</taxon>
        <taxon>Lasiosphaeriaceae</taxon>
        <taxon>Immersiella</taxon>
    </lineage>
</organism>
<feature type="transmembrane region" description="Helical" evidence="2">
    <location>
        <begin position="593"/>
        <end position="614"/>
    </location>
</feature>
<feature type="transmembrane region" description="Helical" evidence="2">
    <location>
        <begin position="518"/>
        <end position="536"/>
    </location>
</feature>
<accession>A0AA39WC68</accession>
<proteinExistence type="predicted"/>
<dbReference type="Proteomes" id="UP001175000">
    <property type="component" value="Unassembled WGS sequence"/>
</dbReference>
<keyword evidence="2" id="KW-0472">Membrane</keyword>
<keyword evidence="2" id="KW-1133">Transmembrane helix</keyword>
<evidence type="ECO:0000256" key="2">
    <source>
        <dbReference type="SAM" id="Phobius"/>
    </source>
</evidence>
<dbReference type="EMBL" id="JAULSU010000007">
    <property type="protein sequence ID" value="KAK0611950.1"/>
    <property type="molecule type" value="Genomic_DNA"/>
</dbReference>